<dbReference type="InterPro" id="IPR050789">
    <property type="entry name" value="Diverse_Enzym_Activities"/>
</dbReference>
<dbReference type="EMBL" id="LT629799">
    <property type="protein sequence ID" value="SDU86047.1"/>
    <property type="molecule type" value="Genomic_DNA"/>
</dbReference>
<sequence>MASALEDLLVRHVEAGTVPGAIGLLGRDDPEVVAVGVAAVGGPALRDDAIVRIQSMTKAVTAVAVLRLVEAGRLGLDDSVEPWLPELARRRVLRAPTAALDDTEPAVRPITVRHLLTNTSGYGMLLEPSPLAEAMAANATEAGPNPFPGSADAWMGRLAGLPLAFQPGEGWRYHHSYAVLGVLVSRLTGRGFGEHLADDLLGPLGMVDTGLWVPTAELHRLPAAYRHDGERLVETEPAGGGAYAGPPDVDVSHGELVSTARDYHRFLRALVTGEDVGGPPLVSAAHRRLMTSDQVAPALKTPTSFFPGFWDTTGWGFGVGVVTTDPHRGRFGWSGGQGTDFFVDPDGTVGVLLTQVELGEHVWPLVEEFQALA</sequence>
<dbReference type="Pfam" id="PF00144">
    <property type="entry name" value="Beta-lactamase"/>
    <property type="match status" value="1"/>
</dbReference>
<dbReference type="STRING" id="546874.SAMN04488544_1096"/>
<proteinExistence type="predicted"/>
<organism evidence="2 3">
    <name type="scientific">Microlunatus sagamiharensis</name>
    <dbReference type="NCBI Taxonomy" id="546874"/>
    <lineage>
        <taxon>Bacteria</taxon>
        <taxon>Bacillati</taxon>
        <taxon>Actinomycetota</taxon>
        <taxon>Actinomycetes</taxon>
        <taxon>Propionibacteriales</taxon>
        <taxon>Propionibacteriaceae</taxon>
        <taxon>Microlunatus</taxon>
    </lineage>
</organism>
<name>A0A1H2LYJ3_9ACTN</name>
<dbReference type="Gene3D" id="3.40.710.10">
    <property type="entry name" value="DD-peptidase/beta-lactamase superfamily"/>
    <property type="match status" value="1"/>
</dbReference>
<dbReference type="PANTHER" id="PTHR43283:SF3">
    <property type="entry name" value="BETA-LACTAMASE FAMILY PROTEIN (AFU_ORTHOLOGUE AFUA_5G07500)"/>
    <property type="match status" value="1"/>
</dbReference>
<evidence type="ECO:0000313" key="3">
    <source>
        <dbReference type="Proteomes" id="UP000198825"/>
    </source>
</evidence>
<gene>
    <name evidence="2" type="ORF">SAMN04488544_1096</name>
</gene>
<dbReference type="InterPro" id="IPR001466">
    <property type="entry name" value="Beta-lactam-related"/>
</dbReference>
<evidence type="ECO:0000313" key="2">
    <source>
        <dbReference type="EMBL" id="SDU86047.1"/>
    </source>
</evidence>
<feature type="domain" description="Beta-lactamase-related" evidence="1">
    <location>
        <begin position="7"/>
        <end position="353"/>
    </location>
</feature>
<dbReference type="OrthoDB" id="4281716at2"/>
<evidence type="ECO:0000259" key="1">
    <source>
        <dbReference type="Pfam" id="PF00144"/>
    </source>
</evidence>
<protein>
    <submittedName>
        <fullName evidence="2">CubicO group peptidase, beta-lactamase class C family</fullName>
    </submittedName>
</protein>
<dbReference type="PANTHER" id="PTHR43283">
    <property type="entry name" value="BETA-LACTAMASE-RELATED"/>
    <property type="match status" value="1"/>
</dbReference>
<accession>A0A1H2LYJ3</accession>
<dbReference type="SUPFAM" id="SSF56601">
    <property type="entry name" value="beta-lactamase/transpeptidase-like"/>
    <property type="match status" value="1"/>
</dbReference>
<reference evidence="3" key="1">
    <citation type="submission" date="2016-10" db="EMBL/GenBank/DDBJ databases">
        <authorList>
            <person name="Varghese N."/>
            <person name="Submissions S."/>
        </authorList>
    </citation>
    <scope>NUCLEOTIDE SEQUENCE [LARGE SCALE GENOMIC DNA]</scope>
    <source>
        <strain evidence="3">DSM 21743</strain>
    </source>
</reference>
<keyword evidence="3" id="KW-1185">Reference proteome</keyword>
<dbReference type="RefSeq" id="WP_091073567.1">
    <property type="nucleotide sequence ID" value="NZ_LT629799.1"/>
</dbReference>
<dbReference type="InterPro" id="IPR012338">
    <property type="entry name" value="Beta-lactam/transpept-like"/>
</dbReference>
<dbReference type="Proteomes" id="UP000198825">
    <property type="component" value="Chromosome I"/>
</dbReference>
<dbReference type="AlphaFoldDB" id="A0A1H2LYJ3"/>